<feature type="region of interest" description="Disordered" evidence="1">
    <location>
        <begin position="344"/>
        <end position="382"/>
    </location>
</feature>
<dbReference type="EMBL" id="JAUEPT010000011">
    <property type="protein sequence ID" value="KAK0447658.1"/>
    <property type="molecule type" value="Genomic_DNA"/>
</dbReference>
<feature type="compositionally biased region" description="Basic and acidic residues" evidence="1">
    <location>
        <begin position="369"/>
        <end position="382"/>
    </location>
</feature>
<evidence type="ECO:0000313" key="3">
    <source>
        <dbReference type="Proteomes" id="UP001175226"/>
    </source>
</evidence>
<proteinExistence type="predicted"/>
<accession>A0AA39JW41</accession>
<dbReference type="SUPFAM" id="SSF53098">
    <property type="entry name" value="Ribonuclease H-like"/>
    <property type="match status" value="1"/>
</dbReference>
<evidence type="ECO:0000313" key="2">
    <source>
        <dbReference type="EMBL" id="KAK0447658.1"/>
    </source>
</evidence>
<keyword evidence="3" id="KW-1185">Reference proteome</keyword>
<gene>
    <name evidence="2" type="ORF">EV421DRAFT_2033341</name>
</gene>
<name>A0AA39JW41_9AGAR</name>
<protein>
    <submittedName>
        <fullName evidence="2">Ribonuclease H-like domain-containing protein</fullName>
    </submittedName>
</protein>
<evidence type="ECO:0000256" key="1">
    <source>
        <dbReference type="SAM" id="MobiDB-lite"/>
    </source>
</evidence>
<dbReference type="SUPFAM" id="SSF54001">
    <property type="entry name" value="Cysteine proteinases"/>
    <property type="match status" value="1"/>
</dbReference>
<dbReference type="AlphaFoldDB" id="A0AA39JW41"/>
<comment type="caution">
    <text evidence="2">The sequence shown here is derived from an EMBL/GenBank/DDBJ whole genome shotgun (WGS) entry which is preliminary data.</text>
</comment>
<feature type="compositionally biased region" description="Polar residues" evidence="1">
    <location>
        <begin position="556"/>
        <end position="569"/>
    </location>
</feature>
<dbReference type="InterPro" id="IPR038765">
    <property type="entry name" value="Papain-like_cys_pep_sf"/>
</dbReference>
<dbReference type="Proteomes" id="UP001175226">
    <property type="component" value="Unassembled WGS sequence"/>
</dbReference>
<sequence length="1213" mass="135759">MSKILDPYIVPRLKSRAPIPEHASALLPESSIKSLVSFAIFPQFDLENHILADFNFGSHPATLCGDASSASATLRALPVPSISLLNQLIPKALRALSDNQISFTFYHGSASLRHSTTVDRHALTTGYLPPWVLAWWCDVHIASGAHKLWKQSIGFLQQRKNIPSAVNLLEVIPQMHWDCRMPKVLDSGMSSITMLSTFCRDAIEQFQWSHIAFFVNVKVTHRGAATRLGSDSEPGNHWLGVIIDTAMREIQVADPFSLPPPPALIDILQWWLDQHQNKCFKPTVLRCTKQDDSFSCGILSCNAVANSILPGYSLIGAADAEGERLRMLCEILALMEDPNIETMDTTLDSRLPSPPQTATATISKTSTEQNKKSKSKQDKKAEATAAWRSAFSGYAKAESSQKSDPLESDTPAPVKTEHKRKHEDESDTNSSDTEDDNTFDGLRTDLFAGFVDLPDPPPKRSSSGKNLGGAPKKLLLERLTKRCYCVNDPEKKEGYRCIGDDCRTWFSKRSQDHVGLAAGHAITNAPSVQVERLIEKEAARKQALVDQPPAKRAKSDGTSPTEASSSSAGRNALEVMVETGNRHTRARKDLELTLALTILFCSGLPTYYASKWQFLDVLKKADDKYAPPSREIRECSYPGRAGKEAFWTVHVSTADREVYLMETWEATDVSHTGKWIKDLAMETINLIGVSRFCSSVCDSTGSTLLSRKLTVEEAPIIIPLPDICHFLSNFTKDVVKIAYFAPVIKVVRGTIKFFNTSHIGRSEFLGARQTLRISRGLQAIGKHRFGTIIHSAKSVQRCAPAITLVVERAKADFSEFEEFFQPEPKPESALPFSMETMTFRVMLAKLVNIGSPITNALMCLESNEADPGHVYLFWHAVIASMLDMIQSKDHHYPQDVQDQLRTIISHRHNELLVEKGRLYSLVYLAAAYLNPANITSDVFKPDPSDEEALRGVPYAMLYRKIGTYLNSLIRAEINHGNRQVFTRWKGKGQAFTAMFKQEWLAYSRQQYPYNDTVDEQQPLAMLKYWRSKIGISQGGQILPHIAEKIFSIRVNSMPDERTVSKFTAMTPKSRSRLKVTSIGAMAQVGQYYETQRKLQLQRVEQERISRGESEPPLRSVKFSDIRHQKLPPDSSEQAVESMPFDEDGDDWLDETEGVEFSEMAASLNTPVNLNSDRVRSMLAEQSKVTKQAGKGKEVVVEEEIDEETNDENYEVEF</sequence>
<organism evidence="2 3">
    <name type="scientific">Armillaria borealis</name>
    <dbReference type="NCBI Taxonomy" id="47425"/>
    <lineage>
        <taxon>Eukaryota</taxon>
        <taxon>Fungi</taxon>
        <taxon>Dikarya</taxon>
        <taxon>Basidiomycota</taxon>
        <taxon>Agaricomycotina</taxon>
        <taxon>Agaricomycetes</taxon>
        <taxon>Agaricomycetidae</taxon>
        <taxon>Agaricales</taxon>
        <taxon>Marasmiineae</taxon>
        <taxon>Physalacriaceae</taxon>
        <taxon>Armillaria</taxon>
    </lineage>
</organism>
<reference evidence="2" key="1">
    <citation type="submission" date="2023-06" db="EMBL/GenBank/DDBJ databases">
        <authorList>
            <consortium name="Lawrence Berkeley National Laboratory"/>
            <person name="Ahrendt S."/>
            <person name="Sahu N."/>
            <person name="Indic B."/>
            <person name="Wong-Bajracharya J."/>
            <person name="Merenyi Z."/>
            <person name="Ke H.-M."/>
            <person name="Monk M."/>
            <person name="Kocsube S."/>
            <person name="Drula E."/>
            <person name="Lipzen A."/>
            <person name="Balint B."/>
            <person name="Henrissat B."/>
            <person name="Andreopoulos B."/>
            <person name="Martin F.M."/>
            <person name="Harder C.B."/>
            <person name="Rigling D."/>
            <person name="Ford K.L."/>
            <person name="Foster G.D."/>
            <person name="Pangilinan J."/>
            <person name="Papanicolaou A."/>
            <person name="Barry K."/>
            <person name="LaButti K."/>
            <person name="Viragh M."/>
            <person name="Koriabine M."/>
            <person name="Yan M."/>
            <person name="Riley R."/>
            <person name="Champramary S."/>
            <person name="Plett K.L."/>
            <person name="Tsai I.J."/>
            <person name="Slot J."/>
            <person name="Sipos G."/>
            <person name="Plett J."/>
            <person name="Nagy L.G."/>
            <person name="Grigoriev I.V."/>
        </authorList>
    </citation>
    <scope>NUCLEOTIDE SEQUENCE</scope>
    <source>
        <strain evidence="2">FPL87.14</strain>
    </source>
</reference>
<feature type="compositionally biased region" description="Polar residues" evidence="1">
    <location>
        <begin position="356"/>
        <end position="368"/>
    </location>
</feature>
<dbReference type="Gene3D" id="3.40.395.10">
    <property type="entry name" value="Adenoviral Proteinase, Chain A"/>
    <property type="match status" value="1"/>
</dbReference>
<feature type="region of interest" description="Disordered" evidence="1">
    <location>
        <begin position="541"/>
        <end position="572"/>
    </location>
</feature>
<feature type="region of interest" description="Disordered" evidence="1">
    <location>
        <begin position="396"/>
        <end position="470"/>
    </location>
</feature>
<dbReference type="InterPro" id="IPR012337">
    <property type="entry name" value="RNaseH-like_sf"/>
</dbReference>